<dbReference type="InterPro" id="IPR014756">
    <property type="entry name" value="Ig_E-set"/>
</dbReference>
<dbReference type="InterPro" id="IPR017853">
    <property type="entry name" value="GH"/>
</dbReference>
<dbReference type="Gene3D" id="2.60.40.10">
    <property type="entry name" value="Immunoglobulins"/>
    <property type="match status" value="1"/>
</dbReference>
<evidence type="ECO:0000256" key="1">
    <source>
        <dbReference type="ARBA" id="ARBA00008061"/>
    </source>
</evidence>
<dbReference type="CDD" id="cd02856">
    <property type="entry name" value="E_set_GDE_Isoamylase_N"/>
    <property type="match status" value="1"/>
</dbReference>
<dbReference type="EnsemblPlants" id="Kaladp0088s0032.1.v1.1">
    <property type="protein sequence ID" value="Kaladp0088s0032.1.v1.1.CDS.1"/>
    <property type="gene ID" value="Kaladp0088s0032.v1.1"/>
</dbReference>
<name>A0A7N0UVE0_KALFE</name>
<dbReference type="CDD" id="cd11346">
    <property type="entry name" value="AmyAc_plant_IsoA"/>
    <property type="match status" value="1"/>
</dbReference>
<dbReference type="InterPro" id="IPR044096">
    <property type="entry name" value="AmyAc_plant_ISA2"/>
</dbReference>
<dbReference type="GO" id="GO:0019156">
    <property type="term" value="F:isoamylase activity"/>
    <property type="evidence" value="ECO:0007669"/>
    <property type="project" value="InterPro"/>
</dbReference>
<protein>
    <recommendedName>
        <fullName evidence="2">Glycosyl hydrolase family 13 catalytic domain-containing protein</fullName>
    </recommendedName>
</protein>
<dbReference type="InterPro" id="IPR044505">
    <property type="entry name" value="GlgX_Isoamylase_N_E_set"/>
</dbReference>
<proteinExistence type="inferred from homology"/>
<organism evidence="3 4">
    <name type="scientific">Kalanchoe fedtschenkoi</name>
    <name type="common">Lavender scallops</name>
    <name type="synonym">South American air plant</name>
    <dbReference type="NCBI Taxonomy" id="63787"/>
    <lineage>
        <taxon>Eukaryota</taxon>
        <taxon>Viridiplantae</taxon>
        <taxon>Streptophyta</taxon>
        <taxon>Embryophyta</taxon>
        <taxon>Tracheophyta</taxon>
        <taxon>Spermatophyta</taxon>
        <taxon>Magnoliopsida</taxon>
        <taxon>eudicotyledons</taxon>
        <taxon>Gunneridae</taxon>
        <taxon>Pentapetalae</taxon>
        <taxon>Saxifragales</taxon>
        <taxon>Crassulaceae</taxon>
        <taxon>Kalanchoe</taxon>
    </lineage>
</organism>
<dbReference type="Gene3D" id="3.20.20.80">
    <property type="entry name" value="Glycosidases"/>
    <property type="match status" value="1"/>
</dbReference>
<dbReference type="GO" id="GO:0019252">
    <property type="term" value="P:starch biosynthetic process"/>
    <property type="evidence" value="ECO:0007669"/>
    <property type="project" value="InterPro"/>
</dbReference>
<dbReference type="Pfam" id="PF00128">
    <property type="entry name" value="Alpha-amylase"/>
    <property type="match status" value="1"/>
</dbReference>
<comment type="similarity">
    <text evidence="1">Belongs to the glycosyl hydrolase 13 family.</text>
</comment>
<sequence>MQPTNKKLSLSWRVGRMSIDIENFTTSAESKSKEMAFKQKSARNFTLDLEFKANETPFIFSFLLQDSDNTVIKSHRKTSFCVPVGFTRGFPSPLGLSFPRDGSMNFALFSKHAKSVILCLYSDIVDDKPALEIGLDPYVNRSGHIWHASLECDPTYTRYSYRCKMAESSSGSGHSVSDPYAKIVMKGGSLLLGQLCKEPFFDWRGDVRLNIPKEKLVVYRLNVKQFTIDKSSLLPPDIAGYFSGLTEKLTHFKDLGINAVLLEPVFSFDEQEGPYFPRHFFSPSNLYGQSSQPMSAINSLKEMVKTFHANGIEVLMEVVFTHTAKSGALQGIDDSSYYFTDKSSDAANSLRCNYLVVQQMIIDSLRHWSTEFHIDGFCFINASSLLRGVNGEILSRPPLVESIAFDPLLSKTKIIADCWNPHDLASEDLRFPHWKKWAEVNPRFCKDIRNFLRGRGLLSDLATRLCGSGDKFSDGRGPSFSFNFISRNSGLSLVDLVSFSDDVPASELSWNCGKEGPTTKTTILERRLKQIRNYLFILFVSLGIPVLNMGDECGQTTGGSVSYSERKPLDWNALKTGYGIQTTRFISFLTSLRIRRSDLLQRREFLKIENIYWCGSEPVQFFSVRLRF</sequence>
<dbReference type="OMA" id="IADCWNP"/>
<dbReference type="InterPro" id="IPR006047">
    <property type="entry name" value="GH13_cat_dom"/>
</dbReference>
<reference evidence="3" key="1">
    <citation type="submission" date="2021-01" db="UniProtKB">
        <authorList>
            <consortium name="EnsemblPlants"/>
        </authorList>
    </citation>
    <scope>IDENTIFICATION</scope>
</reference>
<evidence type="ECO:0000259" key="2">
    <source>
        <dbReference type="SMART" id="SM00642"/>
    </source>
</evidence>
<feature type="domain" description="Glycosyl hydrolase family 13 catalytic" evidence="2">
    <location>
        <begin position="215"/>
        <end position="595"/>
    </location>
</feature>
<evidence type="ECO:0000313" key="4">
    <source>
        <dbReference type="Proteomes" id="UP000594263"/>
    </source>
</evidence>
<dbReference type="SUPFAM" id="SSF51445">
    <property type="entry name" value="(Trans)glycosidases"/>
    <property type="match status" value="1"/>
</dbReference>
<dbReference type="Proteomes" id="UP000594263">
    <property type="component" value="Unplaced"/>
</dbReference>
<dbReference type="InterPro" id="IPR004193">
    <property type="entry name" value="Glyco_hydro_13_N"/>
</dbReference>
<dbReference type="InterPro" id="IPR013783">
    <property type="entry name" value="Ig-like_fold"/>
</dbReference>
<dbReference type="PANTHER" id="PTHR43002">
    <property type="entry name" value="GLYCOGEN DEBRANCHING ENZYME"/>
    <property type="match status" value="1"/>
</dbReference>
<keyword evidence="4" id="KW-1185">Reference proteome</keyword>
<dbReference type="SMART" id="SM00642">
    <property type="entry name" value="Aamy"/>
    <property type="match status" value="1"/>
</dbReference>
<evidence type="ECO:0000313" key="3">
    <source>
        <dbReference type="EnsemblPlants" id="Kaladp0088s0032.1.v1.1.CDS.1"/>
    </source>
</evidence>
<dbReference type="AlphaFoldDB" id="A0A7N0UVE0"/>
<accession>A0A7N0UVE0</accession>
<dbReference type="Gramene" id="Kaladp0088s0032.1.v1.1">
    <property type="protein sequence ID" value="Kaladp0088s0032.1.v1.1.CDS.1"/>
    <property type="gene ID" value="Kaladp0088s0032.v1.1"/>
</dbReference>
<dbReference type="SUPFAM" id="SSF81296">
    <property type="entry name" value="E set domains"/>
    <property type="match status" value="1"/>
</dbReference>
<dbReference type="Pfam" id="PF02922">
    <property type="entry name" value="CBM_48"/>
    <property type="match status" value="1"/>
</dbReference>